<evidence type="ECO:0000313" key="1">
    <source>
        <dbReference type="EMBL" id="QTH71713.1"/>
    </source>
</evidence>
<dbReference type="Proteomes" id="UP000664904">
    <property type="component" value="Chromosome"/>
</dbReference>
<protein>
    <submittedName>
        <fullName evidence="1">Uncharacterized protein</fullName>
    </submittedName>
</protein>
<dbReference type="AlphaFoldDB" id="A0A975DH17"/>
<proteinExistence type="predicted"/>
<gene>
    <name evidence="1" type="ORF">J5O05_01755</name>
</gene>
<reference evidence="1" key="1">
    <citation type="submission" date="2021-03" db="EMBL/GenBank/DDBJ databases">
        <title>Complete Genome of Pseudoalteromonas xiamenensis STKMTI.2, a new potential marine bacterium producing anti-Vibrio compounds.</title>
        <authorList>
            <person name="Handayani D.P."/>
            <person name="Isnansetyo A."/>
            <person name="Istiqomah I."/>
            <person name="Jumina J."/>
        </authorList>
    </citation>
    <scope>NUCLEOTIDE SEQUENCE</scope>
    <source>
        <strain evidence="1">STKMTI.2</strain>
    </source>
</reference>
<accession>A0A975DH17</accession>
<keyword evidence="2" id="KW-1185">Reference proteome</keyword>
<dbReference type="EMBL" id="CP072133">
    <property type="protein sequence ID" value="QTH71713.1"/>
    <property type="molecule type" value="Genomic_DNA"/>
</dbReference>
<dbReference type="KEGG" id="pxi:J5O05_01755"/>
<organism evidence="1 2">
    <name type="scientific">Pseudoalteromonas xiamenensis</name>
    <dbReference type="NCBI Taxonomy" id="882626"/>
    <lineage>
        <taxon>Bacteria</taxon>
        <taxon>Pseudomonadati</taxon>
        <taxon>Pseudomonadota</taxon>
        <taxon>Gammaproteobacteria</taxon>
        <taxon>Alteromonadales</taxon>
        <taxon>Pseudoalteromonadaceae</taxon>
        <taxon>Pseudoalteromonas</taxon>
    </lineage>
</organism>
<name>A0A975DH17_9GAMM</name>
<sequence length="348" mass="38711">MSHVTCKVNETQGHQTLAEYRYCQFREPRWQNVTQGVSDEDLDNNFEFLNGAVLNRSSNNELLLTTTGLFGPIRSGTRVHLDASSQTQVIQSDYAPEQNKPSLIEELNALQLEYSNRIPSQKHALLVSGFWVSAVNGAGINGLDGASNVFGSTGQLICESDNLTFPLLKFGVSADDDIKFKETLAYYGGKLLSPKEEFALGFNQDLWGIQYDQKLPNYILDYQFSPTKGGGLFVEHHPFPHIWLPSQGIDPVFGLPTVSRILLGRKVDQRHEDPYYRTVKTEQFHFTMFEIPLDGSALAIRPQCIHNDSFTQGAQTVFLANTPANTVALRHSAPITQMSAGDVPVSDL</sequence>
<evidence type="ECO:0000313" key="2">
    <source>
        <dbReference type="Proteomes" id="UP000664904"/>
    </source>
</evidence>
<dbReference type="RefSeq" id="WP_208843337.1">
    <property type="nucleotide sequence ID" value="NZ_CP072133.1"/>
</dbReference>